<dbReference type="AlphaFoldDB" id="A0A1J8QCU1"/>
<evidence type="ECO:0000313" key="1">
    <source>
        <dbReference type="EMBL" id="OJA18479.1"/>
    </source>
</evidence>
<keyword evidence="2" id="KW-1185">Reference proteome</keyword>
<dbReference type="OrthoDB" id="2671307at2759"/>
<sequence>MIPGTQWLPKADATAVYARLVDNLATCVDRPQLFMTFGKAMAHLHANSVTIKLKFSSKITELGAWRSCGDKSHFIREAFADAHHACDQRKNTEQDNPAKHEANARSALRTIMVHGWSTRLSRPDDGYLIWNDDGTDAETEGDALLALSAVQGLGSSAKRPSYVRALTRCMASPRTRRVRCAALRVVSEAREELAFMTNSNSASLDVDATLLDELSDALLTAVVPHHDQTLQDSTSDDASFPAMPNYHYLRLIFALQKNDEWCKLLAHGGHLGCISSSLYDVVLVSPWFLDKVYLAGILLRVDTSSNDISPNPAQEKWRMLIQGAWSRFYLFSQESNLEHERIIEALQALVTMTRQNLPDTNNSVASAELAKLKEFVYKALRNLKRNQRYLRPQADVGLDGAVLTVQCLYDVLSSYTASENGHTPRGDIELLES</sequence>
<comment type="caution">
    <text evidence="1">The sequence shown here is derived from an EMBL/GenBank/DDBJ whole genome shotgun (WGS) entry which is preliminary data.</text>
</comment>
<gene>
    <name evidence="1" type="ORF">AZE42_13238</name>
</gene>
<name>A0A1J8QCU1_9AGAM</name>
<proteinExistence type="predicted"/>
<protein>
    <submittedName>
        <fullName evidence="1">Uncharacterized protein</fullName>
    </submittedName>
</protein>
<dbReference type="Proteomes" id="UP000183567">
    <property type="component" value="Unassembled WGS sequence"/>
</dbReference>
<dbReference type="EMBL" id="LVVM01001477">
    <property type="protein sequence ID" value="OJA18479.1"/>
    <property type="molecule type" value="Genomic_DNA"/>
</dbReference>
<organism evidence="1 2">
    <name type="scientific">Rhizopogon vesiculosus</name>
    <dbReference type="NCBI Taxonomy" id="180088"/>
    <lineage>
        <taxon>Eukaryota</taxon>
        <taxon>Fungi</taxon>
        <taxon>Dikarya</taxon>
        <taxon>Basidiomycota</taxon>
        <taxon>Agaricomycotina</taxon>
        <taxon>Agaricomycetes</taxon>
        <taxon>Agaricomycetidae</taxon>
        <taxon>Boletales</taxon>
        <taxon>Suillineae</taxon>
        <taxon>Rhizopogonaceae</taxon>
        <taxon>Rhizopogon</taxon>
    </lineage>
</organism>
<reference evidence="1 2" key="1">
    <citation type="submission" date="2016-03" db="EMBL/GenBank/DDBJ databases">
        <title>Comparative genomics of the ectomycorrhizal sister species Rhizopogon vinicolor and Rhizopogon vesiculosus (Basidiomycota: Boletales) reveals a divergence of the mating type B locus.</title>
        <authorList>
            <person name="Mujic A.B."/>
            <person name="Kuo A."/>
            <person name="Tritt A."/>
            <person name="Lipzen A."/>
            <person name="Chen C."/>
            <person name="Johnson J."/>
            <person name="Sharma A."/>
            <person name="Barry K."/>
            <person name="Grigoriev I.V."/>
            <person name="Spatafora J.W."/>
        </authorList>
    </citation>
    <scope>NUCLEOTIDE SEQUENCE [LARGE SCALE GENOMIC DNA]</scope>
    <source>
        <strain evidence="1 2">AM-OR11-056</strain>
    </source>
</reference>
<evidence type="ECO:0000313" key="2">
    <source>
        <dbReference type="Proteomes" id="UP000183567"/>
    </source>
</evidence>
<accession>A0A1J8QCU1</accession>